<dbReference type="Pfam" id="PF25675">
    <property type="entry name" value="Phage_nozzle"/>
    <property type="match status" value="1"/>
</dbReference>
<keyword evidence="2" id="KW-1185">Reference proteome</keyword>
<evidence type="ECO:0000313" key="2">
    <source>
        <dbReference type="Proteomes" id="UP000505271"/>
    </source>
</evidence>
<accession>A0A6S4P8M2</accession>
<proteinExistence type="predicted"/>
<dbReference type="InterPro" id="IPR058003">
    <property type="entry name" value="Phage_gp12"/>
</dbReference>
<reference evidence="1 2" key="1">
    <citation type="journal article" date="2013" name="PLoS Genet.">
        <title>Expanding the Marine Virosphere Using Metagenomics.</title>
        <authorList>
            <person name="Mizuno C.M."/>
            <person name="Rodriguez-Valera F."/>
            <person name="Kimes N.E."/>
            <person name="Ghai R."/>
        </authorList>
    </citation>
    <scope>NUCLEOTIDE SEQUENCE [LARGE SCALE GENOMIC DNA]</scope>
    <source>
        <strain evidence="1">UvMED-CGR-U-MedDCM-OCT-S31-C1</strain>
    </source>
</reference>
<evidence type="ECO:0000313" key="1">
    <source>
        <dbReference type="EMBL" id="BAQ94399.1"/>
    </source>
</evidence>
<dbReference type="EMBL" id="AP013547">
    <property type="protein sequence ID" value="BAQ94399.1"/>
    <property type="molecule type" value="Genomic_DNA"/>
</dbReference>
<dbReference type="KEGG" id="vg:55412062"/>
<dbReference type="Proteomes" id="UP000505271">
    <property type="component" value="Segment"/>
</dbReference>
<sequence length="862" mass="95960">MSNIAYTIPNLIQGISQQPDAQRDPSQGSIQINGMSSIAEGLRKRDSSRTIARVSESLFGDAAFHTIQRDADEKYIAVIRTDAMDVFDLDGNAQVVNTAAGAFDYFNDTGLDASENVNDARNQIRAITIADYTFLLNTRRTTAMQADTAPENARPAPHECLVWVRQASYGNEYRVVCRVGNGSSTSVTVETPVAPVTSSGGTTTEFRISSEEIAEELMTGGTLNGLEDITGLTVSRSGSVLWLRANDPITIEVFDAKSNTTITAILDEVQTFTELPTVAPVGYQVEVIGDPGNAYDNYHVEFEPRSGTFAEGAWIECVAPGSRFIIDPGQMPHVLVRRPDGQFFFGPADGRTLTGGTAPNDWELEIPRWGNRTAGDDLTSPLPTFLNNKINDIFIYKNRLGFLADEAVILSRTRDFFEFFPETVTTILDTDPIDVIASNNRVSVLQYAVPYQDELIIFSEQYQFRFNAAETVLTPTTAQVTILTQFDVDIAVRPQQAAGGILFAQSNEQWSQLREFSVRGAGTALTADSADITAYVSSYIPNQCFKMTVNDTGNSAYIISGKNHEGGIDFRQRIYVYKWFFRNSGQGAERAQSSWSHWELNGEVLQIEAIEEQLYVLIARGTEVWLERISVMDRMAEEVFAPYPLLLDRLVSSTTAVPAGVRMALGVFDEDADTTTWTLPYTATAATQLWSGYKTSSTGKPGPVKLDEIDSGTQFTARGDWSDTHVWAGEPYEFRYRFTKFKFYSEIGGGKAAVNTYRTQIRRAKLRYHESGYFEIKVLPENRQEGLYRYDATDIAVRGSWIGQPTNFDVDSQRYYEGVFSFPVMGDGNRIFCEILNDQPHPCKFSTCEWVGNLTDVSRSRR</sequence>
<organism evidence="1 2">
    <name type="scientific">uncultured phage_MedDCM-OCT-S31-C1</name>
    <dbReference type="NCBI Taxonomy" id="2740800"/>
    <lineage>
        <taxon>Viruses</taxon>
        <taxon>Duplodnaviria</taxon>
        <taxon>Heunggongvirae</taxon>
        <taxon>Uroviricota</taxon>
        <taxon>Caudoviricetes</taxon>
        <taxon>Autographivirales</taxon>
        <taxon>Nohivirus</taxon>
        <taxon>Nohivirus S31C1</taxon>
    </lineage>
</organism>
<dbReference type="RefSeq" id="YP_009777896.1">
    <property type="nucleotide sequence ID" value="NC_047706.1"/>
</dbReference>
<dbReference type="GeneID" id="55412062"/>
<protein>
    <submittedName>
        <fullName evidence="1">Putative tail tubular protein B</fullName>
    </submittedName>
</protein>
<name>A0A6S4P8M2_9CAUD</name>